<dbReference type="OrthoDB" id="342532at2157"/>
<dbReference type="RefSeq" id="WP_142978813.1">
    <property type="nucleotide sequence ID" value="NZ_RKLU01000002.1"/>
</dbReference>
<keyword evidence="1" id="KW-1133">Transmembrane helix</keyword>
<proteinExistence type="predicted"/>
<dbReference type="AlphaFoldDB" id="A0A8J8TCM2"/>
<feature type="transmembrane region" description="Helical" evidence="1">
    <location>
        <begin position="54"/>
        <end position="72"/>
    </location>
</feature>
<name>A0A8J8TCM2_9EURY</name>
<reference evidence="2" key="1">
    <citation type="submission" date="2019-02" db="EMBL/GenBank/DDBJ databases">
        <title>Halonotius sp. a new haloarchaeum isolated from saline soil.</title>
        <authorList>
            <person name="Duran-Viseras A."/>
            <person name="Sanchez-Porro C."/>
            <person name="Ventosa A."/>
        </authorList>
    </citation>
    <scope>NUCLEOTIDE SEQUENCE</scope>
    <source>
        <strain evidence="2">F15B</strain>
    </source>
</reference>
<evidence type="ECO:0000313" key="2">
    <source>
        <dbReference type="EMBL" id="TQQ82548.1"/>
    </source>
</evidence>
<feature type="transmembrane region" description="Helical" evidence="1">
    <location>
        <begin position="133"/>
        <end position="156"/>
    </location>
</feature>
<feature type="transmembrane region" description="Helical" evidence="1">
    <location>
        <begin position="79"/>
        <end position="97"/>
    </location>
</feature>
<protein>
    <submittedName>
        <fullName evidence="2">Uncharacterized protein</fullName>
    </submittedName>
</protein>
<dbReference type="Proteomes" id="UP000705823">
    <property type="component" value="Unassembled WGS sequence"/>
</dbReference>
<accession>A0A8J8TCM2</accession>
<keyword evidence="3" id="KW-1185">Reference proteome</keyword>
<organism evidence="2 3">
    <name type="scientific">Halonotius terrestris</name>
    <dbReference type="NCBI Taxonomy" id="2487750"/>
    <lineage>
        <taxon>Archaea</taxon>
        <taxon>Methanobacteriati</taxon>
        <taxon>Methanobacteriota</taxon>
        <taxon>Stenosarchaea group</taxon>
        <taxon>Halobacteria</taxon>
        <taxon>Halobacteriales</taxon>
        <taxon>Haloferacaceae</taxon>
        <taxon>Halonotius</taxon>
    </lineage>
</organism>
<keyword evidence="1" id="KW-0472">Membrane</keyword>
<dbReference type="EMBL" id="RKLU01000002">
    <property type="protein sequence ID" value="TQQ82548.1"/>
    <property type="molecule type" value="Genomic_DNA"/>
</dbReference>
<keyword evidence="1" id="KW-0812">Transmembrane</keyword>
<evidence type="ECO:0000313" key="3">
    <source>
        <dbReference type="Proteomes" id="UP000705823"/>
    </source>
</evidence>
<feature type="transmembrane region" description="Helical" evidence="1">
    <location>
        <begin position="183"/>
        <end position="201"/>
    </location>
</feature>
<feature type="transmembrane region" description="Helical" evidence="1">
    <location>
        <begin position="103"/>
        <end position="121"/>
    </location>
</feature>
<gene>
    <name evidence="2" type="ORF">EGH24_03585</name>
</gene>
<comment type="caution">
    <text evidence="2">The sequence shown here is derived from an EMBL/GenBank/DDBJ whole genome shotgun (WGS) entry which is preliminary data.</text>
</comment>
<evidence type="ECO:0000256" key="1">
    <source>
        <dbReference type="SAM" id="Phobius"/>
    </source>
</evidence>
<sequence length="218" mass="24247">MPSETVPDRSGADGTDALARLFKSGRTNAVISWLLVGILAVVFVESILDIDLLWTLFVTATAAIVLLPPVTYRDWRMMLPWELLVIALAPILVRALFGGELGTFGSYLSLAALALLVTVELHMFTDLQLTHWFAVLLVVLTTMASVAAWSAVRWLFDQRFGTEFLLQPGVSQDAANAALMEEWLWVTLAGLVAGVLFDAYFRGRGRTLRRRLRQVVRR</sequence>
<feature type="transmembrane region" description="Helical" evidence="1">
    <location>
        <begin position="30"/>
        <end position="48"/>
    </location>
</feature>